<reference evidence="2 3" key="1">
    <citation type="submission" date="2021-09" db="EMBL/GenBank/DDBJ databases">
        <title>Isoptericola luteus sp. nov., a novel bacterium isolated from Harbin, the capital city of Heilongjiang province.</title>
        <authorList>
            <person name="Li J."/>
        </authorList>
    </citation>
    <scope>NUCLEOTIDE SEQUENCE [LARGE SCALE GENOMIC DNA]</scope>
    <source>
        <strain evidence="2 3">NEAU-Y5</strain>
    </source>
</reference>
<proteinExistence type="predicted"/>
<organism evidence="2 3">
    <name type="scientific">Isoptericola luteus</name>
    <dbReference type="NCBI Taxonomy" id="2879484"/>
    <lineage>
        <taxon>Bacteria</taxon>
        <taxon>Bacillati</taxon>
        <taxon>Actinomycetota</taxon>
        <taxon>Actinomycetes</taxon>
        <taxon>Micrococcales</taxon>
        <taxon>Promicromonosporaceae</taxon>
        <taxon>Isoptericola</taxon>
    </lineage>
</organism>
<evidence type="ECO:0000313" key="3">
    <source>
        <dbReference type="Proteomes" id="UP001319870"/>
    </source>
</evidence>
<keyword evidence="1" id="KW-0812">Transmembrane</keyword>
<dbReference type="Proteomes" id="UP001319870">
    <property type="component" value="Unassembled WGS sequence"/>
</dbReference>
<accession>A0ABS7ZKQ6</accession>
<evidence type="ECO:0008006" key="4">
    <source>
        <dbReference type="Google" id="ProtNLM"/>
    </source>
</evidence>
<feature type="transmembrane region" description="Helical" evidence="1">
    <location>
        <begin position="148"/>
        <end position="171"/>
    </location>
</feature>
<keyword evidence="1" id="KW-0472">Membrane</keyword>
<evidence type="ECO:0000256" key="1">
    <source>
        <dbReference type="SAM" id="Phobius"/>
    </source>
</evidence>
<name>A0ABS7ZKQ6_9MICO</name>
<keyword evidence="1" id="KW-1133">Transmembrane helix</keyword>
<evidence type="ECO:0000313" key="2">
    <source>
        <dbReference type="EMBL" id="MCA5894365.1"/>
    </source>
</evidence>
<feature type="transmembrane region" description="Helical" evidence="1">
    <location>
        <begin position="76"/>
        <end position="97"/>
    </location>
</feature>
<comment type="caution">
    <text evidence="2">The sequence shown here is derived from an EMBL/GenBank/DDBJ whole genome shotgun (WGS) entry which is preliminary data.</text>
</comment>
<feature type="transmembrane region" description="Helical" evidence="1">
    <location>
        <begin position="104"/>
        <end position="128"/>
    </location>
</feature>
<feature type="transmembrane region" description="Helical" evidence="1">
    <location>
        <begin position="34"/>
        <end position="56"/>
    </location>
</feature>
<feature type="transmembrane region" description="Helical" evidence="1">
    <location>
        <begin position="183"/>
        <end position="201"/>
    </location>
</feature>
<dbReference type="EMBL" id="JAIXCQ010000009">
    <property type="protein sequence ID" value="MCA5894365.1"/>
    <property type="molecule type" value="Genomic_DNA"/>
</dbReference>
<gene>
    <name evidence="2" type="ORF">LEP48_13560</name>
</gene>
<dbReference type="RefSeq" id="WP_225566126.1">
    <property type="nucleotide sequence ID" value="NZ_JAIXCQ010000009.1"/>
</dbReference>
<sequence>MSAVTVTRDQRDAFAAQVHSCAVRKVFRTVTEGCVVLGLGFWAVFGLVMVVVPLVVHRSGGVMGGGVSYGAEYSARWFAFSLGMILFLLVLATHLAAGGTRRALFTGVLGASLVTGLLYGVLHALFLLAERGLFGALGWEWTSPDATAVTGTGFLVTVGTQGIVAAAYMLVAVAVATGYQAYGVWRGTVLVVPGLAMLGLVEAVVGSGGVADAVTANAPDLVIPTSLRLVGGLVLLALAALWLRWQLLGLRLRPAR</sequence>
<protein>
    <recommendedName>
        <fullName evidence="4">Integral membrane protein</fullName>
    </recommendedName>
</protein>
<feature type="transmembrane region" description="Helical" evidence="1">
    <location>
        <begin position="221"/>
        <end position="243"/>
    </location>
</feature>
<keyword evidence="3" id="KW-1185">Reference proteome</keyword>